<feature type="transmembrane region" description="Helical" evidence="2">
    <location>
        <begin position="804"/>
        <end position="821"/>
    </location>
</feature>
<dbReference type="EMBL" id="MU854357">
    <property type="protein sequence ID" value="KAK4041443.1"/>
    <property type="molecule type" value="Genomic_DNA"/>
</dbReference>
<keyword evidence="2" id="KW-0812">Transmembrane</keyword>
<feature type="compositionally biased region" description="Low complexity" evidence="1">
    <location>
        <begin position="671"/>
        <end position="705"/>
    </location>
</feature>
<accession>A0AAN6PJX8</accession>
<feature type="region of interest" description="Disordered" evidence="1">
    <location>
        <begin position="1"/>
        <end position="47"/>
    </location>
</feature>
<gene>
    <name evidence="3" type="ORF">C8A01DRAFT_14810</name>
</gene>
<feature type="transmembrane region" description="Helical" evidence="2">
    <location>
        <begin position="1121"/>
        <end position="1147"/>
    </location>
</feature>
<comment type="caution">
    <text evidence="3">The sequence shown here is derived from an EMBL/GenBank/DDBJ whole genome shotgun (WGS) entry which is preliminary data.</text>
</comment>
<keyword evidence="4" id="KW-1185">Reference proteome</keyword>
<feature type="region of interest" description="Disordered" evidence="1">
    <location>
        <begin position="155"/>
        <end position="207"/>
    </location>
</feature>
<feature type="transmembrane region" description="Helical" evidence="2">
    <location>
        <begin position="852"/>
        <end position="873"/>
    </location>
</feature>
<evidence type="ECO:0000313" key="4">
    <source>
        <dbReference type="Proteomes" id="UP001303115"/>
    </source>
</evidence>
<feature type="transmembrane region" description="Helical" evidence="2">
    <location>
        <begin position="779"/>
        <end position="797"/>
    </location>
</feature>
<feature type="transmembrane region" description="Helical" evidence="2">
    <location>
        <begin position="1025"/>
        <end position="1051"/>
    </location>
</feature>
<dbReference type="Pfam" id="PF11915">
    <property type="entry name" value="DUF3433"/>
    <property type="match status" value="2"/>
</dbReference>
<organism evidence="3 4">
    <name type="scientific">Parachaetomium inaequale</name>
    <dbReference type="NCBI Taxonomy" id="2588326"/>
    <lineage>
        <taxon>Eukaryota</taxon>
        <taxon>Fungi</taxon>
        <taxon>Dikarya</taxon>
        <taxon>Ascomycota</taxon>
        <taxon>Pezizomycotina</taxon>
        <taxon>Sordariomycetes</taxon>
        <taxon>Sordariomycetidae</taxon>
        <taxon>Sordariales</taxon>
        <taxon>Chaetomiaceae</taxon>
        <taxon>Parachaetomium</taxon>
    </lineage>
</organism>
<feature type="transmembrane region" description="Helical" evidence="2">
    <location>
        <begin position="1091"/>
        <end position="1109"/>
    </location>
</feature>
<dbReference type="PANTHER" id="PTHR37544">
    <property type="entry name" value="SPRAY-RELATED"/>
    <property type="match status" value="1"/>
</dbReference>
<reference evidence="4" key="1">
    <citation type="journal article" date="2023" name="Mol. Phylogenet. Evol.">
        <title>Genome-scale phylogeny and comparative genomics of the fungal order Sordariales.</title>
        <authorList>
            <person name="Hensen N."/>
            <person name="Bonometti L."/>
            <person name="Westerberg I."/>
            <person name="Brannstrom I.O."/>
            <person name="Guillou S."/>
            <person name="Cros-Aarteil S."/>
            <person name="Calhoun S."/>
            <person name="Haridas S."/>
            <person name="Kuo A."/>
            <person name="Mondo S."/>
            <person name="Pangilinan J."/>
            <person name="Riley R."/>
            <person name="LaButti K."/>
            <person name="Andreopoulos B."/>
            <person name="Lipzen A."/>
            <person name="Chen C."/>
            <person name="Yan M."/>
            <person name="Daum C."/>
            <person name="Ng V."/>
            <person name="Clum A."/>
            <person name="Steindorff A."/>
            <person name="Ohm R.A."/>
            <person name="Martin F."/>
            <person name="Silar P."/>
            <person name="Natvig D.O."/>
            <person name="Lalanne C."/>
            <person name="Gautier V."/>
            <person name="Ament-Velasquez S.L."/>
            <person name="Kruys A."/>
            <person name="Hutchinson M.I."/>
            <person name="Powell A.J."/>
            <person name="Barry K."/>
            <person name="Miller A.N."/>
            <person name="Grigoriev I.V."/>
            <person name="Debuchy R."/>
            <person name="Gladieux P."/>
            <person name="Hiltunen Thoren M."/>
            <person name="Johannesson H."/>
        </authorList>
    </citation>
    <scope>NUCLEOTIDE SEQUENCE [LARGE SCALE GENOMIC DNA]</scope>
    <source>
        <strain evidence="4">CBS 284.82</strain>
    </source>
</reference>
<keyword evidence="2" id="KW-0472">Membrane</keyword>
<feature type="compositionally biased region" description="Low complexity" evidence="1">
    <location>
        <begin position="170"/>
        <end position="207"/>
    </location>
</feature>
<name>A0AAN6PJX8_9PEZI</name>
<dbReference type="Proteomes" id="UP001303115">
    <property type="component" value="Unassembled WGS sequence"/>
</dbReference>
<evidence type="ECO:0000256" key="2">
    <source>
        <dbReference type="SAM" id="Phobius"/>
    </source>
</evidence>
<sequence length="1237" mass="130337">MQQPLDHPRYDRAAFEYTPQPTEDHHEEPAENAPRGRDAPVWRSGSTPNYKPKPLRWPFIGTVIALLLVAIVLVVVAEKQMPDSDSSVTILGLHPNATQPVRFARAIVTNTSASAVGETTADIATPSSTLVAITTSQSPESSSTSNEEARVLVQSITSTDSQPSTPPLAPVSVSTPSTPSSNVATESLSTTPPVSDSSTSNSITTTASLPSGARLVPISSSVSKFTTNITVPVTVVTTTSVFTSVETVVFTSHTAFPTTVLSTVTNVGETTFHSQFTANGTQGSMPVSTGTFTRTTVITKTSSVTTELVGVSTRTAIGTVTATSTITGVVIPSVGEVTITYYSTSFPLNELPVTQPPDPVKVTGVEVIDGATVGIVQTQGPVVVVVGPSDEVQTRVVDQQVSKGVARVGGSVVTNVVVITPTAEDPVQVVTTVGGTPVTVVDNPDPVTVVRVVDGVQRTIVETPPPQTVVRVQGGVATTILAGQPVTNTVVNNIGGTPVTRLVVTTPAGPPFQPISYTVVRDTGGTLVTEVVVTTPTAAGQPLTLTAVDIVGGTPVTQVVVTTPNAAVVRPVSFTITTNVGGTPTVITVTPSQTTIVETINGTPVTRVTTPPVTSFTTTVGGTLTTQVVVTTPTGTEPITLTFLSTSGDSLSTFTTTLPATTFLTTISGTPRTITSSPSPSTIFSTRPRTTRTFTSTSTPSNTFPAGTPPPTTLISSTRTYRWTEADIFLGTFLPPLLCVALVIPLRIIDLNAKLYQPFQALARPRPGSGGGTAGSETLLLQYTGLMAFVTPAVTLLQGHPVPFLTTLMVGCASFMVPLATEAVGLKLHGSCWVNTASEGCGPALGVSLVPAHALVGLMAAVVVMLGVVGVLMGRWVTGMFANPWSIAGMASLARNELVRIRQEGEVGMRRAVRDKMYGLGYFRGVGGREEYGIVLMDEAGRGLHQEGGSAGDSESEYAEDSAAVAKWGTRSQQLPFMTLRYPWRIAFILFQLAVLVFIIYYHAYYRGGIRDNGRLWLFLNSNSFGVRFVSAIIGVIIAFCWQSFFLSVSIMTPFHLLSLRTQPPGPSILFTPSTNPFSGIYSAVRHRQPYLFAVSLAAMLSEFLPVVLSNVPFNLAQTGTAATVCAVLGCLFLGLMLAVLAASFFVQYPPMPVDPRCVAGLLWYVSRSGMLEDFEGVSTLERKERDVRVREMGRRYFYGVLAGDGEGRRLGVDCDIGGGGEDGMGYRGAQGAWRGE</sequence>
<evidence type="ECO:0000256" key="1">
    <source>
        <dbReference type="SAM" id="MobiDB-lite"/>
    </source>
</evidence>
<feature type="transmembrane region" description="Helical" evidence="2">
    <location>
        <begin position="986"/>
        <end position="1005"/>
    </location>
</feature>
<dbReference type="InterPro" id="IPR021840">
    <property type="entry name" value="DUF3433"/>
</dbReference>
<protein>
    <submittedName>
        <fullName evidence="3">Zonadhesin</fullName>
    </submittedName>
</protein>
<feature type="compositionally biased region" description="Basic and acidic residues" evidence="1">
    <location>
        <begin position="22"/>
        <end position="40"/>
    </location>
</feature>
<feature type="compositionally biased region" description="Basic and acidic residues" evidence="1">
    <location>
        <begin position="1"/>
        <end position="14"/>
    </location>
</feature>
<proteinExistence type="predicted"/>
<keyword evidence="2" id="KW-1133">Transmembrane helix</keyword>
<evidence type="ECO:0000313" key="3">
    <source>
        <dbReference type="EMBL" id="KAK4041443.1"/>
    </source>
</evidence>
<feature type="region of interest" description="Disordered" evidence="1">
    <location>
        <begin position="671"/>
        <end position="711"/>
    </location>
</feature>
<dbReference type="AlphaFoldDB" id="A0AAN6PJX8"/>
<feature type="transmembrane region" description="Helical" evidence="2">
    <location>
        <begin position="728"/>
        <end position="749"/>
    </location>
</feature>
<feature type="transmembrane region" description="Helical" evidence="2">
    <location>
        <begin position="57"/>
        <end position="77"/>
    </location>
</feature>
<dbReference type="PANTHER" id="PTHR37544:SF3">
    <property type="entry name" value="SPRAY"/>
    <property type="match status" value="1"/>
</dbReference>